<keyword evidence="4 7" id="KW-0812">Transmembrane</keyword>
<evidence type="ECO:0000256" key="6">
    <source>
        <dbReference type="ARBA" id="ARBA00023136"/>
    </source>
</evidence>
<evidence type="ECO:0000256" key="4">
    <source>
        <dbReference type="ARBA" id="ARBA00022692"/>
    </source>
</evidence>
<feature type="domain" description="Major facilitator superfamily (MFS) profile" evidence="8">
    <location>
        <begin position="15"/>
        <end position="401"/>
    </location>
</feature>
<name>A0AAQ1HNM5_9PSED</name>
<dbReference type="PANTHER" id="PTHR23517:SF3">
    <property type="entry name" value="INTEGRAL MEMBRANE TRANSPORT PROTEIN"/>
    <property type="match status" value="1"/>
</dbReference>
<dbReference type="InterPro" id="IPR050171">
    <property type="entry name" value="MFS_Transporters"/>
</dbReference>
<dbReference type="CDD" id="cd17473">
    <property type="entry name" value="MFS_arabinose_efflux_permease_like"/>
    <property type="match status" value="1"/>
</dbReference>
<comment type="caution">
    <text evidence="9">The sequence shown here is derived from an EMBL/GenBank/DDBJ whole genome shotgun (WGS) entry which is preliminary data.</text>
</comment>
<keyword evidence="6 7" id="KW-0472">Membrane</keyword>
<evidence type="ECO:0000313" key="10">
    <source>
        <dbReference type="Proteomes" id="UP000183385"/>
    </source>
</evidence>
<dbReference type="Pfam" id="PF07690">
    <property type="entry name" value="MFS_1"/>
    <property type="match status" value="1"/>
</dbReference>
<keyword evidence="10" id="KW-1185">Reference proteome</keyword>
<dbReference type="SUPFAM" id="SSF103473">
    <property type="entry name" value="MFS general substrate transporter"/>
    <property type="match status" value="1"/>
</dbReference>
<dbReference type="InterPro" id="IPR020846">
    <property type="entry name" value="MFS_dom"/>
</dbReference>
<evidence type="ECO:0000256" key="1">
    <source>
        <dbReference type="ARBA" id="ARBA00004651"/>
    </source>
</evidence>
<evidence type="ECO:0000313" key="9">
    <source>
        <dbReference type="EMBL" id="SFC94324.1"/>
    </source>
</evidence>
<dbReference type="AlphaFoldDB" id="A0AAQ1HNM5"/>
<gene>
    <name evidence="9" type="ORF">SAMN05216577_11342</name>
</gene>
<feature type="transmembrane region" description="Helical" evidence="7">
    <location>
        <begin position="341"/>
        <end position="365"/>
    </location>
</feature>
<accession>A0AAQ1HNM5</accession>
<evidence type="ECO:0000256" key="2">
    <source>
        <dbReference type="ARBA" id="ARBA00022448"/>
    </source>
</evidence>
<feature type="transmembrane region" description="Helical" evidence="7">
    <location>
        <begin position="255"/>
        <end position="275"/>
    </location>
</feature>
<evidence type="ECO:0000256" key="3">
    <source>
        <dbReference type="ARBA" id="ARBA00022475"/>
    </source>
</evidence>
<dbReference type="PANTHER" id="PTHR23517">
    <property type="entry name" value="RESISTANCE PROTEIN MDTM, PUTATIVE-RELATED-RELATED"/>
    <property type="match status" value="1"/>
</dbReference>
<sequence>MSSSSLARSPKAALATYLLLLVNCLSPMAAIVIAPSLPQMQAHFADVPHVEFLVPVALTIPGLLVALLSPLVGVLADRFGRKRLLIWAIVGYGVLGTLPMFLQSLHAIIASRVALGCVEAVIVTVSTMLIGDYYSGAQRQKYLALQTTFASTSAILFFMIGGALGELGWRVPYVVYSLPLLLALFCQLLLWEPLPAELARAEEESRGGPQVFRPYLLLGICLITFVGAVAFMVLQIQMAYLLAGIGEHSPRSAGLIASACSVMIVLGTLSVHLLVRLGLRTPHCLTLAFGLIAASFLLIPGVHDSRGMLEVALVNGLGCGLLLPTLAIWNMRELPWFRRGLGTGMWYGSYCLGMFLSPILVVALSRASGALPVTVGWLGWALVPVVLAAFVACLCRYKRKRCIVRVVARNLEDA</sequence>
<feature type="transmembrane region" description="Helical" evidence="7">
    <location>
        <begin position="108"/>
        <end position="130"/>
    </location>
</feature>
<protein>
    <submittedName>
        <fullName evidence="9">Predicted arabinose efflux permease, MFS family</fullName>
    </submittedName>
</protein>
<organism evidence="9 10">
    <name type="scientific">Pseudomonas citronellolis</name>
    <dbReference type="NCBI Taxonomy" id="53408"/>
    <lineage>
        <taxon>Bacteria</taxon>
        <taxon>Pseudomonadati</taxon>
        <taxon>Pseudomonadota</taxon>
        <taxon>Gammaproteobacteria</taxon>
        <taxon>Pseudomonadales</taxon>
        <taxon>Pseudomonadaceae</taxon>
        <taxon>Pseudomonas</taxon>
    </lineage>
</organism>
<evidence type="ECO:0000259" key="8">
    <source>
        <dbReference type="PROSITE" id="PS50850"/>
    </source>
</evidence>
<feature type="transmembrane region" description="Helical" evidence="7">
    <location>
        <begin position="173"/>
        <end position="194"/>
    </location>
</feature>
<proteinExistence type="predicted"/>
<comment type="subcellular location">
    <subcellularLocation>
        <location evidence="1">Cell membrane</location>
        <topology evidence="1">Multi-pass membrane protein</topology>
    </subcellularLocation>
</comment>
<dbReference type="GO" id="GO:0005886">
    <property type="term" value="C:plasma membrane"/>
    <property type="evidence" value="ECO:0007669"/>
    <property type="project" value="UniProtKB-SubCell"/>
</dbReference>
<evidence type="ECO:0000256" key="5">
    <source>
        <dbReference type="ARBA" id="ARBA00022989"/>
    </source>
</evidence>
<feature type="transmembrane region" description="Helical" evidence="7">
    <location>
        <begin position="215"/>
        <end position="243"/>
    </location>
</feature>
<dbReference type="EMBL" id="FOLS01000013">
    <property type="protein sequence ID" value="SFC94324.1"/>
    <property type="molecule type" value="Genomic_DNA"/>
</dbReference>
<keyword evidence="5 7" id="KW-1133">Transmembrane helix</keyword>
<dbReference type="PROSITE" id="PS50850">
    <property type="entry name" value="MFS"/>
    <property type="match status" value="1"/>
</dbReference>
<feature type="transmembrane region" description="Helical" evidence="7">
    <location>
        <begin position="377"/>
        <end position="395"/>
    </location>
</feature>
<dbReference type="RefSeq" id="WP_074980631.1">
    <property type="nucleotide sequence ID" value="NZ_CP104727.1"/>
</dbReference>
<feature type="transmembrane region" description="Helical" evidence="7">
    <location>
        <begin position="52"/>
        <end position="72"/>
    </location>
</feature>
<feature type="transmembrane region" description="Helical" evidence="7">
    <location>
        <begin position="284"/>
        <end position="302"/>
    </location>
</feature>
<feature type="transmembrane region" description="Helical" evidence="7">
    <location>
        <begin position="84"/>
        <end position="102"/>
    </location>
</feature>
<dbReference type="InterPro" id="IPR011701">
    <property type="entry name" value="MFS"/>
</dbReference>
<keyword evidence="3" id="KW-1003">Cell membrane</keyword>
<feature type="transmembrane region" description="Helical" evidence="7">
    <location>
        <begin position="308"/>
        <end position="329"/>
    </location>
</feature>
<dbReference type="InterPro" id="IPR036259">
    <property type="entry name" value="MFS_trans_sf"/>
</dbReference>
<reference evidence="9 10" key="1">
    <citation type="submission" date="2016-10" db="EMBL/GenBank/DDBJ databases">
        <authorList>
            <person name="Varghese N."/>
            <person name="Submissions S."/>
        </authorList>
    </citation>
    <scope>NUCLEOTIDE SEQUENCE [LARGE SCALE GENOMIC DNA]</scope>
    <source>
        <strain evidence="9 10">LMG 18378</strain>
    </source>
</reference>
<dbReference type="Proteomes" id="UP000183385">
    <property type="component" value="Unassembled WGS sequence"/>
</dbReference>
<dbReference type="Gene3D" id="1.20.1250.20">
    <property type="entry name" value="MFS general substrate transporter like domains"/>
    <property type="match status" value="1"/>
</dbReference>
<feature type="transmembrane region" description="Helical" evidence="7">
    <location>
        <begin position="12"/>
        <end position="32"/>
    </location>
</feature>
<dbReference type="PROSITE" id="PS00216">
    <property type="entry name" value="SUGAR_TRANSPORT_1"/>
    <property type="match status" value="1"/>
</dbReference>
<evidence type="ECO:0000256" key="7">
    <source>
        <dbReference type="SAM" id="Phobius"/>
    </source>
</evidence>
<keyword evidence="2" id="KW-0813">Transport</keyword>
<dbReference type="GO" id="GO:0022857">
    <property type="term" value="F:transmembrane transporter activity"/>
    <property type="evidence" value="ECO:0007669"/>
    <property type="project" value="InterPro"/>
</dbReference>
<feature type="transmembrane region" description="Helical" evidence="7">
    <location>
        <begin position="142"/>
        <end position="161"/>
    </location>
</feature>
<dbReference type="InterPro" id="IPR005829">
    <property type="entry name" value="Sugar_transporter_CS"/>
</dbReference>